<dbReference type="PANTHER" id="PTHR39157">
    <property type="entry name" value="INTEGRAL MEMBRANE PROTEIN-RELATED"/>
    <property type="match status" value="1"/>
</dbReference>
<comment type="subcellular location">
    <subcellularLocation>
        <location evidence="1">Membrane</location>
        <topology evidence="1">Multi-pass membrane protein</topology>
    </subcellularLocation>
</comment>
<dbReference type="Pfam" id="PF07681">
    <property type="entry name" value="DoxX"/>
    <property type="match status" value="1"/>
</dbReference>
<proteinExistence type="predicted"/>
<sequence>MKQTYIAESPISKFLFFNSKSAWLWLVIRVYVGYEWFVAGYAKASDPAWVGASAGAPINGFLKGALAKTAGAHPDVQGWYAAFLQNFVVPHPHAWSLVVAYGELLVGVALIIGALTGIATFFGLFMNLNYLLAGTVSTNPILFTLSIGLILAWRISGYIGADYYLIPRFGTPWQRDVRSATGPVKS</sequence>
<name>A0A1G2MTQ5_9BACT</name>
<evidence type="ECO:0000256" key="4">
    <source>
        <dbReference type="ARBA" id="ARBA00023136"/>
    </source>
</evidence>
<keyword evidence="4 5" id="KW-0472">Membrane</keyword>
<dbReference type="AlphaFoldDB" id="A0A1G2MTQ5"/>
<dbReference type="STRING" id="1802312.A3C06_04030"/>
<reference evidence="6 7" key="1">
    <citation type="journal article" date="2016" name="Nat. Commun.">
        <title>Thousands of microbial genomes shed light on interconnected biogeochemical processes in an aquifer system.</title>
        <authorList>
            <person name="Anantharaman K."/>
            <person name="Brown C.T."/>
            <person name="Hug L.A."/>
            <person name="Sharon I."/>
            <person name="Castelle C.J."/>
            <person name="Probst A.J."/>
            <person name="Thomas B.C."/>
            <person name="Singh A."/>
            <person name="Wilkins M.J."/>
            <person name="Karaoz U."/>
            <person name="Brodie E.L."/>
            <person name="Williams K.H."/>
            <person name="Hubbard S.S."/>
            <person name="Banfield J.F."/>
        </authorList>
    </citation>
    <scope>NUCLEOTIDE SEQUENCE [LARGE SCALE GENOMIC DNA]</scope>
</reference>
<dbReference type="InterPro" id="IPR032808">
    <property type="entry name" value="DoxX"/>
</dbReference>
<accession>A0A1G2MTQ5</accession>
<keyword evidence="3 5" id="KW-1133">Transmembrane helix</keyword>
<evidence type="ECO:0000256" key="3">
    <source>
        <dbReference type="ARBA" id="ARBA00022989"/>
    </source>
</evidence>
<organism evidence="6 7">
    <name type="scientific">Candidatus Taylorbacteria bacterium RIFCSPHIGHO2_02_FULL_46_13</name>
    <dbReference type="NCBI Taxonomy" id="1802312"/>
    <lineage>
        <taxon>Bacteria</taxon>
        <taxon>Candidatus Tayloriibacteriota</taxon>
    </lineage>
</organism>
<keyword evidence="2 5" id="KW-0812">Transmembrane</keyword>
<feature type="transmembrane region" description="Helical" evidence="5">
    <location>
        <begin position="140"/>
        <end position="161"/>
    </location>
</feature>
<evidence type="ECO:0000313" key="6">
    <source>
        <dbReference type="EMBL" id="OHA27233.1"/>
    </source>
</evidence>
<gene>
    <name evidence="6" type="ORF">A3C06_04030</name>
</gene>
<dbReference type="Proteomes" id="UP000177565">
    <property type="component" value="Unassembled WGS sequence"/>
</dbReference>
<dbReference type="EMBL" id="MHRQ01000010">
    <property type="protein sequence ID" value="OHA27233.1"/>
    <property type="molecule type" value="Genomic_DNA"/>
</dbReference>
<evidence type="ECO:0000256" key="2">
    <source>
        <dbReference type="ARBA" id="ARBA00022692"/>
    </source>
</evidence>
<feature type="transmembrane region" description="Helical" evidence="5">
    <location>
        <begin position="104"/>
        <end position="128"/>
    </location>
</feature>
<protein>
    <submittedName>
        <fullName evidence="6">DoxX family protein</fullName>
    </submittedName>
</protein>
<evidence type="ECO:0000313" key="7">
    <source>
        <dbReference type="Proteomes" id="UP000177565"/>
    </source>
</evidence>
<comment type="caution">
    <text evidence="6">The sequence shown here is derived from an EMBL/GenBank/DDBJ whole genome shotgun (WGS) entry which is preliminary data.</text>
</comment>
<evidence type="ECO:0000256" key="1">
    <source>
        <dbReference type="ARBA" id="ARBA00004141"/>
    </source>
</evidence>
<dbReference type="PANTHER" id="PTHR39157:SF1">
    <property type="entry name" value="DOXX FAMILY PROTEIN"/>
    <property type="match status" value="1"/>
</dbReference>
<evidence type="ECO:0000256" key="5">
    <source>
        <dbReference type="SAM" id="Phobius"/>
    </source>
</evidence>